<accession>A0A445MGX6</accession>
<name>A0A445MGX6_ENSVE</name>
<gene>
    <name evidence="2" type="ORF">BHM03_00025234</name>
</gene>
<dbReference type="Proteomes" id="UP000290560">
    <property type="component" value="Unassembled WGS sequence"/>
</dbReference>
<protein>
    <submittedName>
        <fullName evidence="2">Uncharacterized protein</fullName>
    </submittedName>
</protein>
<feature type="compositionally biased region" description="Basic residues" evidence="1">
    <location>
        <begin position="101"/>
        <end position="116"/>
    </location>
</feature>
<feature type="region of interest" description="Disordered" evidence="1">
    <location>
        <begin position="101"/>
        <end position="120"/>
    </location>
</feature>
<organism evidence="2">
    <name type="scientific">Ensete ventricosum</name>
    <name type="common">Abyssinian banana</name>
    <name type="synonym">Musa ensete</name>
    <dbReference type="NCBI Taxonomy" id="4639"/>
    <lineage>
        <taxon>Eukaryota</taxon>
        <taxon>Viridiplantae</taxon>
        <taxon>Streptophyta</taxon>
        <taxon>Embryophyta</taxon>
        <taxon>Tracheophyta</taxon>
        <taxon>Spermatophyta</taxon>
        <taxon>Magnoliopsida</taxon>
        <taxon>Liliopsida</taxon>
        <taxon>Zingiberales</taxon>
        <taxon>Musaceae</taxon>
        <taxon>Ensete</taxon>
    </lineage>
</organism>
<proteinExistence type="predicted"/>
<feature type="compositionally biased region" description="Pro residues" evidence="1">
    <location>
        <begin position="219"/>
        <end position="228"/>
    </location>
</feature>
<evidence type="ECO:0000256" key="1">
    <source>
        <dbReference type="SAM" id="MobiDB-lite"/>
    </source>
</evidence>
<feature type="region of interest" description="Disordered" evidence="1">
    <location>
        <begin position="208"/>
        <end position="228"/>
    </location>
</feature>
<dbReference type="EMBL" id="KV875941">
    <property type="protein sequence ID" value="RZR73522.1"/>
    <property type="molecule type" value="Genomic_DNA"/>
</dbReference>
<evidence type="ECO:0000313" key="2">
    <source>
        <dbReference type="EMBL" id="RZR73522.1"/>
    </source>
</evidence>
<sequence length="228" mass="25136">MLLILSILGRDGKLRAAHANTEAASARVGWLGAGGLTARARVGSYVRLAVVALVRPAVQCTRHMLPGGAGERKLTASASTQPIQPKVLKNDERAMRKRGVIRRKRQGQTSKRRRRATCSAHGEELAPRTAFLASGNCLRRRVALRSPELFSFSSPFFCRFHEADDDEERETRGTASEWSDKWGRVCPGRVRTCRGREVSVHVTRWGRGGVPVPSHVKPHPPLSPPPLE</sequence>
<reference evidence="2" key="1">
    <citation type="journal article" date="2018" name="Data Brief">
        <title>Genome sequence data from 17 accessions of Ensete ventricosum, a staple food crop for millions in Ethiopia.</title>
        <authorList>
            <person name="Yemataw Z."/>
            <person name="Muzemil S."/>
            <person name="Ambachew D."/>
            <person name="Tripathi L."/>
            <person name="Tesfaye K."/>
            <person name="Chala A."/>
            <person name="Farbos A."/>
            <person name="O'Neill P."/>
            <person name="Moore K."/>
            <person name="Grant M."/>
            <person name="Studholme D.J."/>
        </authorList>
    </citation>
    <scope>NUCLEOTIDE SEQUENCE [LARGE SCALE GENOMIC DNA]</scope>
    <source>
        <tissue evidence="2">Leaf</tissue>
    </source>
</reference>
<dbReference type="AlphaFoldDB" id="A0A445MGX6"/>